<dbReference type="Pfam" id="PF04025">
    <property type="entry name" value="RemA-like"/>
    <property type="match status" value="1"/>
</dbReference>
<proteinExistence type="predicted"/>
<keyword evidence="2" id="KW-1185">Reference proteome</keyword>
<dbReference type="NCBIfam" id="NF046065">
    <property type="entry name" value="MtxRegRemB"/>
    <property type="match status" value="1"/>
</dbReference>
<accession>A0A942YJP8</accession>
<evidence type="ECO:0000313" key="2">
    <source>
        <dbReference type="Proteomes" id="UP000681414"/>
    </source>
</evidence>
<evidence type="ECO:0000313" key="1">
    <source>
        <dbReference type="EMBL" id="MBS4196581.1"/>
    </source>
</evidence>
<organism evidence="1 2">
    <name type="scientific">Lederbergia citri</name>
    <dbReference type="NCBI Taxonomy" id="2833580"/>
    <lineage>
        <taxon>Bacteria</taxon>
        <taxon>Bacillati</taxon>
        <taxon>Bacillota</taxon>
        <taxon>Bacilli</taxon>
        <taxon>Bacillales</taxon>
        <taxon>Bacillaceae</taxon>
        <taxon>Lederbergia</taxon>
    </lineage>
</organism>
<gene>
    <name evidence="1" type="ORF">KHA97_16060</name>
</gene>
<dbReference type="AlphaFoldDB" id="A0A942YJP8"/>
<dbReference type="Proteomes" id="UP000681414">
    <property type="component" value="Unassembled WGS sequence"/>
</dbReference>
<name>A0A942YJP8_9BACI</name>
<comment type="caution">
    <text evidence="1">The sequence shown here is derived from an EMBL/GenBank/DDBJ whole genome shotgun (WGS) entry which is preliminary data.</text>
</comment>
<dbReference type="InterPro" id="IPR007169">
    <property type="entry name" value="RemA-like"/>
</dbReference>
<sequence length="85" mass="9503">MYIHVGEDVMVRSSEIIAILEKDTVHSSEDIKQYLSEHQDAVVHLANGNFKSMIITKPHVYLSPIAPGTLKKRLLKSGSDVEIDD</sequence>
<protein>
    <submittedName>
        <fullName evidence="1">DUF370 domain-containing protein</fullName>
    </submittedName>
</protein>
<dbReference type="RefSeq" id="WP_213125702.1">
    <property type="nucleotide sequence ID" value="NZ_JAGYPG010000002.1"/>
</dbReference>
<dbReference type="EMBL" id="JAGYPG010000002">
    <property type="protein sequence ID" value="MBS4196581.1"/>
    <property type="molecule type" value="Genomic_DNA"/>
</dbReference>
<reference evidence="1 2" key="1">
    <citation type="submission" date="2021-05" db="EMBL/GenBank/DDBJ databases">
        <title>Novel Bacillus species.</title>
        <authorList>
            <person name="Liu G."/>
        </authorList>
    </citation>
    <scope>NUCLEOTIDE SEQUENCE [LARGE SCALE GENOMIC DNA]</scope>
    <source>
        <strain evidence="2">FJAT-49780</strain>
    </source>
</reference>